<sequence length="95" mass="10480">MMARTRDEIQKHNRVLLHCLQKAHPVLHNGVHRFIHTLTFSSGSEVETTVYLAGHGEVPAEELSPSTTHNLPGPMNEPEAQPAEPAAPTTEEQPQ</sequence>
<evidence type="ECO:0000313" key="3">
    <source>
        <dbReference type="Proteomes" id="UP000318431"/>
    </source>
</evidence>
<protein>
    <submittedName>
        <fullName evidence="2">Uncharacterized protein</fullName>
    </submittedName>
</protein>
<feature type="region of interest" description="Disordered" evidence="1">
    <location>
        <begin position="60"/>
        <end position="95"/>
    </location>
</feature>
<accession>A0A562R803</accession>
<name>A0A562R803_9BURK</name>
<comment type="caution">
    <text evidence="2">The sequence shown here is derived from an EMBL/GenBank/DDBJ whole genome shotgun (WGS) entry which is preliminary data.</text>
</comment>
<proteinExistence type="predicted"/>
<organism evidence="2 3">
    <name type="scientific">Pseudoduganella lurida</name>
    <dbReference type="NCBI Taxonomy" id="1036180"/>
    <lineage>
        <taxon>Bacteria</taxon>
        <taxon>Pseudomonadati</taxon>
        <taxon>Pseudomonadota</taxon>
        <taxon>Betaproteobacteria</taxon>
        <taxon>Burkholderiales</taxon>
        <taxon>Oxalobacteraceae</taxon>
        <taxon>Telluria group</taxon>
        <taxon>Pseudoduganella</taxon>
    </lineage>
</organism>
<feature type="compositionally biased region" description="Low complexity" evidence="1">
    <location>
        <begin position="77"/>
        <end position="95"/>
    </location>
</feature>
<dbReference type="OrthoDB" id="8759567at2"/>
<gene>
    <name evidence="2" type="ORF">IP91_02598</name>
</gene>
<evidence type="ECO:0000313" key="2">
    <source>
        <dbReference type="EMBL" id="TWI65191.1"/>
    </source>
</evidence>
<dbReference type="AlphaFoldDB" id="A0A562R803"/>
<dbReference type="EMBL" id="VLLB01000004">
    <property type="protein sequence ID" value="TWI65191.1"/>
    <property type="molecule type" value="Genomic_DNA"/>
</dbReference>
<dbReference type="RefSeq" id="WP_145649443.1">
    <property type="nucleotide sequence ID" value="NZ_VLLB01000004.1"/>
</dbReference>
<reference evidence="2 3" key="1">
    <citation type="journal article" date="2015" name="Stand. Genomic Sci.">
        <title>Genomic Encyclopedia of Bacterial and Archaeal Type Strains, Phase III: the genomes of soil and plant-associated and newly described type strains.</title>
        <authorList>
            <person name="Whitman W.B."/>
            <person name="Woyke T."/>
            <person name="Klenk H.P."/>
            <person name="Zhou Y."/>
            <person name="Lilburn T.G."/>
            <person name="Beck B.J."/>
            <person name="De Vos P."/>
            <person name="Vandamme P."/>
            <person name="Eisen J.A."/>
            <person name="Garrity G."/>
            <person name="Hugenholtz P."/>
            <person name="Kyrpides N.C."/>
        </authorList>
    </citation>
    <scope>NUCLEOTIDE SEQUENCE [LARGE SCALE GENOMIC DNA]</scope>
    <source>
        <strain evidence="2 3">CGMCC 1.10822</strain>
    </source>
</reference>
<keyword evidence="3" id="KW-1185">Reference proteome</keyword>
<evidence type="ECO:0000256" key="1">
    <source>
        <dbReference type="SAM" id="MobiDB-lite"/>
    </source>
</evidence>
<dbReference type="Proteomes" id="UP000318431">
    <property type="component" value="Unassembled WGS sequence"/>
</dbReference>